<evidence type="ECO:0000256" key="1">
    <source>
        <dbReference type="SAM" id="Phobius"/>
    </source>
</evidence>
<feature type="transmembrane region" description="Helical" evidence="1">
    <location>
        <begin position="362"/>
        <end position="380"/>
    </location>
</feature>
<dbReference type="PANTHER" id="PTHR11161:SF72">
    <property type="entry name" value="FI21449P1"/>
    <property type="match status" value="1"/>
</dbReference>
<feature type="transmembrane region" description="Helical" evidence="1">
    <location>
        <begin position="392"/>
        <end position="410"/>
    </location>
</feature>
<dbReference type="InterPro" id="IPR052728">
    <property type="entry name" value="O2_lipid_transport_reg"/>
</dbReference>
<feature type="transmembrane region" description="Helical" evidence="1">
    <location>
        <begin position="245"/>
        <end position="271"/>
    </location>
</feature>
<feature type="transmembrane region" description="Helical" evidence="1">
    <location>
        <begin position="142"/>
        <end position="161"/>
    </location>
</feature>
<dbReference type="AlphaFoldDB" id="A0AAV8W877"/>
<evidence type="ECO:0000313" key="3">
    <source>
        <dbReference type="EMBL" id="KAJ8922574.1"/>
    </source>
</evidence>
<keyword evidence="1" id="KW-0472">Membrane</keyword>
<feature type="transmembrane region" description="Helical" evidence="1">
    <location>
        <begin position="534"/>
        <end position="557"/>
    </location>
</feature>
<feature type="domain" description="Nose resistant-to-fluoxetine protein N-terminal" evidence="2">
    <location>
        <begin position="6"/>
        <end position="130"/>
    </location>
</feature>
<feature type="transmembrane region" description="Helical" evidence="1">
    <location>
        <begin position="422"/>
        <end position="437"/>
    </location>
</feature>
<gene>
    <name evidence="3" type="ORF">NQ315_007604</name>
</gene>
<feature type="transmembrane region" description="Helical" evidence="1">
    <location>
        <begin position="202"/>
        <end position="225"/>
    </location>
</feature>
<sequence length="715" mass="82876">MEWTRSRFAIRKHRKIRDFELGFRHWADLLDASSKFPYSGLGYASKMDYGNFDQCVSVDYSFNGTRVLGKHCTVGMVLPDMNDNMSDPNTYYRLAMCRPDGCSASDFNYMLQSLVTLDIPAPFQEIMCQTAEANKPFTASDIAVLTIFAVVIFLMTVSTAYDTYLHYNELKSSHPLLLAFSVLSNGRKLLHISKHSTSKEHIETFFGLRVISMMWIVAGHGFVGWQNVSVSNRDVVNNWLDQRYALYITTSPLAVDTFFYMSGFLLAFQYLKSKSKPVMKQVLSIPHMYIHRYLRLTPAVLMIYLTVISFFKHMGSGPLWPSQESLAKSCREHWWAFFLYIQNYYNYKDLCITQTWYLSADMQMFILSPLILIPLSIILKRKSGFAISMSELLVLNLFCTFMPMLLKFHIRDYDNEYDTHSRLINYFIGMMLGVFMREKIDKPFLYIVKEQHRYLINILMWTFILLGLLATIVCYQEVLMWHDYDSTVLLDSLKRPAWCIGLSWITYSCYHGYGGFVNWILCRPIFQILGRLTYCIYLVHGSVIIYYILCTRVPWFFTNYNAFYMFCGHYVMSVLVAIFWTLAFESPLIIVEKFLMGGGSRAVKATPATATNNNETTPKKDALFQSPIFVKPTPSGDNNEAEPVKEMYQHRYDDEVPPDAELGGGVYKRRTENYKLVSSFVFWDIFTSKNIVSSLTKFDFSNVECGMKMNVEEDS</sequence>
<dbReference type="Pfam" id="PF20146">
    <property type="entry name" value="NRF"/>
    <property type="match status" value="1"/>
</dbReference>
<dbReference type="InterPro" id="IPR002656">
    <property type="entry name" value="Acyl_transf_3_dom"/>
</dbReference>
<name>A0AAV8W877_9CUCU</name>
<dbReference type="PANTHER" id="PTHR11161">
    <property type="entry name" value="O-ACYLTRANSFERASE"/>
    <property type="match status" value="1"/>
</dbReference>
<dbReference type="EMBL" id="JANEYG010000006">
    <property type="protein sequence ID" value="KAJ8922574.1"/>
    <property type="molecule type" value="Genomic_DNA"/>
</dbReference>
<dbReference type="InterPro" id="IPR006621">
    <property type="entry name" value="Nose-resist-to-fluoxetine_N"/>
</dbReference>
<evidence type="ECO:0000313" key="4">
    <source>
        <dbReference type="Proteomes" id="UP001159042"/>
    </source>
</evidence>
<feature type="transmembrane region" description="Helical" evidence="1">
    <location>
        <begin position="292"/>
        <end position="311"/>
    </location>
</feature>
<keyword evidence="4" id="KW-1185">Reference proteome</keyword>
<proteinExistence type="predicted"/>
<dbReference type="GO" id="GO:0016747">
    <property type="term" value="F:acyltransferase activity, transferring groups other than amino-acyl groups"/>
    <property type="evidence" value="ECO:0007669"/>
    <property type="project" value="InterPro"/>
</dbReference>
<keyword evidence="1" id="KW-1133">Transmembrane helix</keyword>
<keyword evidence="1" id="KW-0812">Transmembrane</keyword>
<dbReference type="SMART" id="SM00703">
    <property type="entry name" value="NRF"/>
    <property type="match status" value="1"/>
</dbReference>
<feature type="transmembrane region" description="Helical" evidence="1">
    <location>
        <begin position="501"/>
        <end position="522"/>
    </location>
</feature>
<dbReference type="Pfam" id="PF01757">
    <property type="entry name" value="Acyl_transf_3"/>
    <property type="match status" value="1"/>
</dbReference>
<feature type="transmembrane region" description="Helical" evidence="1">
    <location>
        <begin position="563"/>
        <end position="584"/>
    </location>
</feature>
<protein>
    <recommendedName>
        <fullName evidence="2">Nose resistant-to-fluoxetine protein N-terminal domain-containing protein</fullName>
    </recommendedName>
</protein>
<feature type="transmembrane region" description="Helical" evidence="1">
    <location>
        <begin position="458"/>
        <end position="481"/>
    </location>
</feature>
<accession>A0AAV8W877</accession>
<reference evidence="3 4" key="1">
    <citation type="journal article" date="2023" name="Insect Mol. Biol.">
        <title>Genome sequencing provides insights into the evolution of gene families encoding plant cell wall-degrading enzymes in longhorned beetles.</title>
        <authorList>
            <person name="Shin N.R."/>
            <person name="Okamura Y."/>
            <person name="Kirsch R."/>
            <person name="Pauchet Y."/>
        </authorList>
    </citation>
    <scope>NUCLEOTIDE SEQUENCE [LARGE SCALE GENOMIC DNA]</scope>
    <source>
        <strain evidence="3">EAD_L_NR</strain>
    </source>
</reference>
<evidence type="ECO:0000259" key="2">
    <source>
        <dbReference type="SMART" id="SM00703"/>
    </source>
</evidence>
<comment type="caution">
    <text evidence="3">The sequence shown here is derived from an EMBL/GenBank/DDBJ whole genome shotgun (WGS) entry which is preliminary data.</text>
</comment>
<dbReference type="Proteomes" id="UP001159042">
    <property type="component" value="Unassembled WGS sequence"/>
</dbReference>
<organism evidence="3 4">
    <name type="scientific">Exocentrus adspersus</name>
    <dbReference type="NCBI Taxonomy" id="1586481"/>
    <lineage>
        <taxon>Eukaryota</taxon>
        <taxon>Metazoa</taxon>
        <taxon>Ecdysozoa</taxon>
        <taxon>Arthropoda</taxon>
        <taxon>Hexapoda</taxon>
        <taxon>Insecta</taxon>
        <taxon>Pterygota</taxon>
        <taxon>Neoptera</taxon>
        <taxon>Endopterygota</taxon>
        <taxon>Coleoptera</taxon>
        <taxon>Polyphaga</taxon>
        <taxon>Cucujiformia</taxon>
        <taxon>Chrysomeloidea</taxon>
        <taxon>Cerambycidae</taxon>
        <taxon>Lamiinae</taxon>
        <taxon>Acanthocinini</taxon>
        <taxon>Exocentrus</taxon>
    </lineage>
</organism>